<accession>A0A2P6TFJ4</accession>
<dbReference type="Proteomes" id="UP000239899">
    <property type="component" value="Unassembled WGS sequence"/>
</dbReference>
<proteinExistence type="inferred from homology"/>
<dbReference type="PROSITE" id="PS00893">
    <property type="entry name" value="NUDIX_BOX"/>
    <property type="match status" value="1"/>
</dbReference>
<keyword evidence="3" id="KW-0812">Transmembrane</keyword>
<dbReference type="InterPro" id="IPR020476">
    <property type="entry name" value="Nudix_hydrolase"/>
</dbReference>
<protein>
    <submittedName>
        <fullName evidence="5">DNA mismatch repair</fullName>
    </submittedName>
</protein>
<evidence type="ECO:0000256" key="2">
    <source>
        <dbReference type="RuleBase" id="RU003476"/>
    </source>
</evidence>
<comment type="similarity">
    <text evidence="2">Belongs to the Nudix hydrolase family.</text>
</comment>
<dbReference type="PRINTS" id="PR00502">
    <property type="entry name" value="NUDIXFAMILY"/>
</dbReference>
<evidence type="ECO:0000256" key="3">
    <source>
        <dbReference type="SAM" id="Phobius"/>
    </source>
</evidence>
<dbReference type="SUPFAM" id="SSF55811">
    <property type="entry name" value="Nudix"/>
    <property type="match status" value="1"/>
</dbReference>
<dbReference type="OrthoDB" id="447842at2759"/>
<dbReference type="InterPro" id="IPR015797">
    <property type="entry name" value="NUDIX_hydrolase-like_dom_sf"/>
</dbReference>
<dbReference type="GO" id="GO:0035539">
    <property type="term" value="F:8-oxo-7,8-dihydrodeoxyguanosine triphosphate pyrophosphatase activity"/>
    <property type="evidence" value="ECO:0007669"/>
    <property type="project" value="TreeGrafter"/>
</dbReference>
<organism evidence="5 6">
    <name type="scientific">Chlorella sorokiniana</name>
    <name type="common">Freshwater green alga</name>
    <dbReference type="NCBI Taxonomy" id="3076"/>
    <lineage>
        <taxon>Eukaryota</taxon>
        <taxon>Viridiplantae</taxon>
        <taxon>Chlorophyta</taxon>
        <taxon>core chlorophytes</taxon>
        <taxon>Trebouxiophyceae</taxon>
        <taxon>Chlorellales</taxon>
        <taxon>Chlorellaceae</taxon>
        <taxon>Chlorella clade</taxon>
        <taxon>Chlorella</taxon>
    </lineage>
</organism>
<dbReference type="PROSITE" id="PS51462">
    <property type="entry name" value="NUDIX"/>
    <property type="match status" value="1"/>
</dbReference>
<dbReference type="Pfam" id="PF00293">
    <property type="entry name" value="NUDIX"/>
    <property type="match status" value="1"/>
</dbReference>
<keyword evidence="1 2" id="KW-0378">Hydrolase</keyword>
<dbReference type="FunFam" id="3.90.79.10:FF:000060">
    <property type="entry name" value="Nudix hydrolase 1"/>
    <property type="match status" value="1"/>
</dbReference>
<name>A0A2P6TFJ4_CHLSO</name>
<evidence type="ECO:0000313" key="6">
    <source>
        <dbReference type="Proteomes" id="UP000239899"/>
    </source>
</evidence>
<dbReference type="EMBL" id="LHPG02000018">
    <property type="protein sequence ID" value="PRW32882.1"/>
    <property type="molecule type" value="Genomic_DNA"/>
</dbReference>
<feature type="transmembrane region" description="Helical" evidence="3">
    <location>
        <begin position="281"/>
        <end position="304"/>
    </location>
</feature>
<evidence type="ECO:0000256" key="1">
    <source>
        <dbReference type="ARBA" id="ARBA00022801"/>
    </source>
</evidence>
<dbReference type="AlphaFoldDB" id="A0A2P6TFJ4"/>
<dbReference type="InterPro" id="IPR000086">
    <property type="entry name" value="NUDIX_hydrolase_dom"/>
</dbReference>
<keyword evidence="3" id="KW-1133">Transmembrane helix</keyword>
<dbReference type="STRING" id="3076.A0A2P6TFJ4"/>
<dbReference type="CDD" id="cd04678">
    <property type="entry name" value="NUDIX_MTH2_Nudt15"/>
    <property type="match status" value="1"/>
</dbReference>
<reference evidence="5 6" key="1">
    <citation type="journal article" date="2018" name="Plant J.">
        <title>Genome sequences of Chlorella sorokiniana UTEX 1602 and Micractinium conductrix SAG 241.80: implications to maltose excretion by a green alga.</title>
        <authorList>
            <person name="Arriola M.B."/>
            <person name="Velmurugan N."/>
            <person name="Zhang Y."/>
            <person name="Plunkett M.H."/>
            <person name="Hondzo H."/>
            <person name="Barney B.M."/>
        </authorList>
    </citation>
    <scope>NUCLEOTIDE SEQUENCE [LARGE SCALE GENOMIC DNA]</scope>
    <source>
        <strain evidence="6">UTEX 1602</strain>
    </source>
</reference>
<keyword evidence="3" id="KW-0472">Membrane</keyword>
<sequence length="310" mass="32325">MAATERPLVGVGVLVFKEGTRQCLVGQRKGSHGGGEWALPGGHLEHGESFEECAAREVLEEAGLHLAALEFAYAVNSVFPSGAHYVTVFVRAQVPADAQPVNCEPHKCEGWEWVEYDSIVQRCQPLFMPLAKLLDSSYRPFPHQAAATVLASLAAQQLLQPGARSPAALLALVGGSLGFGLVLLAAFMGGGLVALCHASAAAGALFGAPAHDCIITESSPHQLALQLVVIVETAGVWAVLALTFFERHGSGGGATKLLLHMQGLAGPALAFLLLRLLLAALLVGATVLLLAFTVVLLLSLLAWLPGALIS</sequence>
<dbReference type="InterPro" id="IPR020084">
    <property type="entry name" value="NUDIX_hydrolase_CS"/>
</dbReference>
<feature type="domain" description="Nudix hydrolase" evidence="4">
    <location>
        <begin position="6"/>
        <end position="136"/>
    </location>
</feature>
<dbReference type="GO" id="GO:0006203">
    <property type="term" value="P:dGTP catabolic process"/>
    <property type="evidence" value="ECO:0007669"/>
    <property type="project" value="TreeGrafter"/>
</dbReference>
<feature type="transmembrane region" description="Helical" evidence="3">
    <location>
        <begin position="223"/>
        <end position="245"/>
    </location>
</feature>
<dbReference type="GO" id="GO:0005829">
    <property type="term" value="C:cytosol"/>
    <property type="evidence" value="ECO:0007669"/>
    <property type="project" value="TreeGrafter"/>
</dbReference>
<dbReference type="PANTHER" id="PTHR16099:SF5">
    <property type="entry name" value="NUCLEOTIDE TRIPHOSPHATE DIPHOSPHATASE NUDT15"/>
    <property type="match status" value="1"/>
</dbReference>
<dbReference type="Gene3D" id="3.90.79.10">
    <property type="entry name" value="Nucleoside Triphosphate Pyrophosphohydrolase"/>
    <property type="match status" value="1"/>
</dbReference>
<dbReference type="PANTHER" id="PTHR16099">
    <property type="entry name" value="8-OXO-DGTP DIPHOSPHATES NUDT15"/>
    <property type="match status" value="1"/>
</dbReference>
<evidence type="ECO:0000313" key="5">
    <source>
        <dbReference type="EMBL" id="PRW32882.1"/>
    </source>
</evidence>
<keyword evidence="6" id="KW-1185">Reference proteome</keyword>
<gene>
    <name evidence="5" type="ORF">C2E21_8023</name>
</gene>
<comment type="caution">
    <text evidence="5">The sequence shown here is derived from an EMBL/GenBank/DDBJ whole genome shotgun (WGS) entry which is preliminary data.</text>
</comment>
<evidence type="ECO:0000259" key="4">
    <source>
        <dbReference type="PROSITE" id="PS51462"/>
    </source>
</evidence>
<feature type="transmembrane region" description="Helical" evidence="3">
    <location>
        <begin position="167"/>
        <end position="186"/>
    </location>
</feature>
<feature type="transmembrane region" description="Helical" evidence="3">
    <location>
        <begin position="257"/>
        <end position="274"/>
    </location>
</feature>